<reference evidence="1" key="1">
    <citation type="submission" date="2022-06" db="EMBL/GenBank/DDBJ databases">
        <authorList>
            <person name="Berger JAMES D."/>
            <person name="Berger JAMES D."/>
        </authorList>
    </citation>
    <scope>NUCLEOTIDE SEQUENCE [LARGE SCALE GENOMIC DNA]</scope>
</reference>
<name>A0AA85J7F5_TRIRE</name>
<dbReference type="WBParaSite" id="TREG1_13550.1">
    <property type="protein sequence ID" value="TREG1_13550.1"/>
    <property type="gene ID" value="TREG1_13550"/>
</dbReference>
<keyword evidence="1" id="KW-1185">Reference proteome</keyword>
<proteinExistence type="predicted"/>
<protein>
    <submittedName>
        <fullName evidence="2">Uncharacterized protein</fullName>
    </submittedName>
</protein>
<dbReference type="AlphaFoldDB" id="A0AA85J7F5"/>
<evidence type="ECO:0000313" key="1">
    <source>
        <dbReference type="Proteomes" id="UP000050795"/>
    </source>
</evidence>
<organism evidence="1 2">
    <name type="scientific">Trichobilharzia regenti</name>
    <name type="common">Nasal bird schistosome</name>
    <dbReference type="NCBI Taxonomy" id="157069"/>
    <lineage>
        <taxon>Eukaryota</taxon>
        <taxon>Metazoa</taxon>
        <taxon>Spiralia</taxon>
        <taxon>Lophotrochozoa</taxon>
        <taxon>Platyhelminthes</taxon>
        <taxon>Trematoda</taxon>
        <taxon>Digenea</taxon>
        <taxon>Strigeidida</taxon>
        <taxon>Schistosomatoidea</taxon>
        <taxon>Schistosomatidae</taxon>
        <taxon>Trichobilharzia</taxon>
    </lineage>
</organism>
<reference evidence="2" key="2">
    <citation type="submission" date="2023-11" db="UniProtKB">
        <authorList>
            <consortium name="WormBaseParasite"/>
        </authorList>
    </citation>
    <scope>IDENTIFICATION</scope>
</reference>
<dbReference type="Proteomes" id="UP000050795">
    <property type="component" value="Unassembled WGS sequence"/>
</dbReference>
<evidence type="ECO:0000313" key="2">
    <source>
        <dbReference type="WBParaSite" id="TREG1_13550.1"/>
    </source>
</evidence>
<accession>A0AA85J7F5</accession>
<sequence>MYSLFNKLLHLDIEQLNQLKRNKELLITHPDKDTEIVLMDRKDYIHKVLAILSKNNNLAALDKEKYKTKMQLTGIIRKLKSGQLISEKVHDSIPPTGSIIP</sequence>